<protein>
    <submittedName>
        <fullName evidence="1">Uncharacterized protein</fullName>
    </submittedName>
</protein>
<reference evidence="1 2" key="1">
    <citation type="submission" date="2024-01" db="EMBL/GenBank/DDBJ databases">
        <authorList>
            <person name="Alioto T."/>
            <person name="Alioto T."/>
            <person name="Gomez Garrido J."/>
        </authorList>
    </citation>
    <scope>NUCLEOTIDE SEQUENCE [LARGE SCALE GENOMIC DNA]</scope>
</reference>
<comment type="caution">
    <text evidence="1">The sequence shown here is derived from an EMBL/GenBank/DDBJ whole genome shotgun (WGS) entry which is preliminary data.</text>
</comment>
<gene>
    <name evidence="1" type="ORF">FSCOSCO3_A002675</name>
</gene>
<organism evidence="1 2">
    <name type="scientific">Scomber scombrus</name>
    <name type="common">Atlantic mackerel</name>
    <name type="synonym">Scomber vernalis</name>
    <dbReference type="NCBI Taxonomy" id="13677"/>
    <lineage>
        <taxon>Eukaryota</taxon>
        <taxon>Metazoa</taxon>
        <taxon>Chordata</taxon>
        <taxon>Craniata</taxon>
        <taxon>Vertebrata</taxon>
        <taxon>Euteleostomi</taxon>
        <taxon>Actinopterygii</taxon>
        <taxon>Neopterygii</taxon>
        <taxon>Teleostei</taxon>
        <taxon>Neoteleostei</taxon>
        <taxon>Acanthomorphata</taxon>
        <taxon>Pelagiaria</taxon>
        <taxon>Scombriformes</taxon>
        <taxon>Scombridae</taxon>
        <taxon>Scomber</taxon>
    </lineage>
</organism>
<accession>A0AAV1PGV9</accession>
<proteinExistence type="predicted"/>
<sequence length="117" mass="13806">MRTAQQSLADWLCSGRYTQDHITEYCKDPSIYSDILEKLAEAIYHYQAYPSALQQLEVKQSIEMRRETIIRSLILYLGEKEEELFEGCLEDSRSDVSNHILKILSYQPLDIFFKKYT</sequence>
<dbReference type="EMBL" id="CAWUFR010000168">
    <property type="protein sequence ID" value="CAK6970931.1"/>
    <property type="molecule type" value="Genomic_DNA"/>
</dbReference>
<evidence type="ECO:0000313" key="2">
    <source>
        <dbReference type="Proteomes" id="UP001314229"/>
    </source>
</evidence>
<evidence type="ECO:0000313" key="1">
    <source>
        <dbReference type="EMBL" id="CAK6970931.1"/>
    </source>
</evidence>
<dbReference type="Proteomes" id="UP001314229">
    <property type="component" value="Unassembled WGS sequence"/>
</dbReference>
<dbReference type="AlphaFoldDB" id="A0AAV1PGV9"/>
<keyword evidence="2" id="KW-1185">Reference proteome</keyword>
<name>A0AAV1PGV9_SCOSC</name>